<dbReference type="PROSITE" id="PS51257">
    <property type="entry name" value="PROKAR_LIPOPROTEIN"/>
    <property type="match status" value="1"/>
</dbReference>
<evidence type="ECO:0000313" key="4">
    <source>
        <dbReference type="Proteomes" id="UP000266691"/>
    </source>
</evidence>
<accession>A0A3A1NEL3</accession>
<evidence type="ECO:0008006" key="6">
    <source>
        <dbReference type="Google" id="ProtNLM"/>
    </source>
</evidence>
<reference evidence="3 5" key="2">
    <citation type="submission" date="2019-07" db="EMBL/GenBank/DDBJ databases">
        <title>Draft genome of two Muricauda strains isolated from deep sea.</title>
        <authorList>
            <person name="Sun C."/>
        </authorList>
    </citation>
    <scope>NUCLEOTIDE SEQUENCE [LARGE SCALE GENOMIC DNA]</scope>
    <source>
        <strain evidence="3 5">72</strain>
    </source>
</reference>
<evidence type="ECO:0000256" key="1">
    <source>
        <dbReference type="SAM" id="SignalP"/>
    </source>
</evidence>
<evidence type="ECO:0000313" key="5">
    <source>
        <dbReference type="Proteomes" id="UP000321621"/>
    </source>
</evidence>
<reference evidence="2 4" key="1">
    <citation type="submission" date="2018-08" db="EMBL/GenBank/DDBJ databases">
        <title>Proposal of Muricauda 72 sp.nov. and Muricauda NH166 sp.nov., isolated from seawater.</title>
        <authorList>
            <person name="Cheng H."/>
            <person name="Wu Y.-H."/>
            <person name="Guo L.-L."/>
            <person name="Xu X.-W."/>
        </authorList>
    </citation>
    <scope>NUCLEOTIDE SEQUENCE [LARGE SCALE GENOMIC DNA]</scope>
    <source>
        <strain evidence="2 4">72</strain>
    </source>
</reference>
<keyword evidence="1" id="KW-0732">Signal</keyword>
<proteinExistence type="predicted"/>
<keyword evidence="5" id="KW-1185">Reference proteome</keyword>
<comment type="caution">
    <text evidence="2">The sequence shown here is derived from an EMBL/GenBank/DDBJ whole genome shotgun (WGS) entry which is preliminary data.</text>
</comment>
<protein>
    <recommendedName>
        <fullName evidence="6">Lipoprotein</fullName>
    </recommendedName>
</protein>
<sequence>MKLTPYALLLFCLTALLAVGCSNRNNSPQYSDGKEITQLLDSLFTKLEKAYSEANSNSERLVEINEKIRRAIERIDSPKLLDDILSGYDTKKHDFSFILSPDTKVCVFSWYTHMENSGNRIKNIALYHSNDKMVPTSLYGTPVIYSEINQIETYDGETIYLLQGNDSINQNKFYRLNAYLLKNGYLEETPAFPNNESSIAINSLLDSSKMGTPSHFKIEMNGLRILFQDQLDTSNVENTLAFDGKKYVLENGHH</sequence>
<gene>
    <name evidence="2" type="ORF">D2V05_17425</name>
    <name evidence="3" type="ORF">FQ017_17270</name>
</gene>
<feature type="chain" id="PRO_5017378468" description="Lipoprotein" evidence="1">
    <location>
        <begin position="18"/>
        <end position="254"/>
    </location>
</feature>
<dbReference type="Proteomes" id="UP000321621">
    <property type="component" value="Unassembled WGS sequence"/>
</dbReference>
<dbReference type="RefSeq" id="WP_119648800.1">
    <property type="nucleotide sequence ID" value="NZ_QXFI01000036.1"/>
</dbReference>
<name>A0A3A1NEL3_9FLAO</name>
<dbReference type="EMBL" id="QXFI01000036">
    <property type="protein sequence ID" value="RIV41900.1"/>
    <property type="molecule type" value="Genomic_DNA"/>
</dbReference>
<organism evidence="2 4">
    <name type="scientific">Flagellimonas pelagia</name>
    <dbReference type="NCBI Taxonomy" id="2306998"/>
    <lineage>
        <taxon>Bacteria</taxon>
        <taxon>Pseudomonadati</taxon>
        <taxon>Bacteroidota</taxon>
        <taxon>Flavobacteriia</taxon>
        <taxon>Flavobacteriales</taxon>
        <taxon>Flavobacteriaceae</taxon>
        <taxon>Flagellimonas</taxon>
    </lineage>
</organism>
<evidence type="ECO:0000313" key="2">
    <source>
        <dbReference type="EMBL" id="RIV41900.1"/>
    </source>
</evidence>
<feature type="signal peptide" evidence="1">
    <location>
        <begin position="1"/>
        <end position="17"/>
    </location>
</feature>
<dbReference type="Proteomes" id="UP000266691">
    <property type="component" value="Unassembled WGS sequence"/>
</dbReference>
<evidence type="ECO:0000313" key="3">
    <source>
        <dbReference type="EMBL" id="TXJ90775.1"/>
    </source>
</evidence>
<dbReference type="AlphaFoldDB" id="A0A3A1NEL3"/>
<dbReference type="EMBL" id="VNWK01000036">
    <property type="protein sequence ID" value="TXJ90775.1"/>
    <property type="molecule type" value="Genomic_DNA"/>
</dbReference>